<dbReference type="PANTHER" id="PTHR42881">
    <property type="entry name" value="PROLYL ENDOPEPTIDASE"/>
    <property type="match status" value="1"/>
</dbReference>
<dbReference type="Gene3D" id="3.40.50.1820">
    <property type="entry name" value="alpha/beta hydrolase"/>
    <property type="match status" value="1"/>
</dbReference>
<dbReference type="GO" id="GO:0004252">
    <property type="term" value="F:serine-type endopeptidase activity"/>
    <property type="evidence" value="ECO:0007669"/>
    <property type="project" value="UniProtKB-EC"/>
</dbReference>
<dbReference type="SUPFAM" id="SSF53474">
    <property type="entry name" value="alpha/beta-Hydrolases"/>
    <property type="match status" value="1"/>
</dbReference>
<dbReference type="GO" id="GO:0005829">
    <property type="term" value="C:cytosol"/>
    <property type="evidence" value="ECO:0007669"/>
    <property type="project" value="TreeGrafter"/>
</dbReference>
<proteinExistence type="predicted"/>
<dbReference type="Pfam" id="PF02897">
    <property type="entry name" value="Peptidase_S9_N"/>
    <property type="match status" value="1"/>
</dbReference>
<dbReference type="RefSeq" id="WP_180990034.1">
    <property type="nucleotide sequence ID" value="NZ_LJSN01000002.1"/>
</dbReference>
<gene>
    <name evidence="8" type="ORF">AOB60_03200</name>
</gene>
<accession>A0A2N8PG97</accession>
<keyword evidence="5" id="KW-0720">Serine protease</keyword>
<dbReference type="Pfam" id="PF00326">
    <property type="entry name" value="Peptidase_S9"/>
    <property type="match status" value="1"/>
</dbReference>
<dbReference type="GO" id="GO:0006508">
    <property type="term" value="P:proteolysis"/>
    <property type="evidence" value="ECO:0007669"/>
    <property type="project" value="UniProtKB-KW"/>
</dbReference>
<evidence type="ECO:0000259" key="7">
    <source>
        <dbReference type="Pfam" id="PF02897"/>
    </source>
</evidence>
<dbReference type="InterPro" id="IPR002470">
    <property type="entry name" value="Peptidase_S9A"/>
</dbReference>
<dbReference type="GO" id="GO:0070012">
    <property type="term" value="F:oligopeptidase activity"/>
    <property type="evidence" value="ECO:0007669"/>
    <property type="project" value="TreeGrafter"/>
</dbReference>
<protein>
    <recommendedName>
        <fullName evidence="2">prolyl oligopeptidase</fullName>
        <ecNumber evidence="2">3.4.21.26</ecNumber>
    </recommendedName>
</protein>
<dbReference type="PANTHER" id="PTHR42881:SF2">
    <property type="entry name" value="PROLYL ENDOPEPTIDASE"/>
    <property type="match status" value="1"/>
</dbReference>
<dbReference type="EMBL" id="LJSN01000002">
    <property type="protein sequence ID" value="PNE40055.1"/>
    <property type="molecule type" value="Genomic_DNA"/>
</dbReference>
<dbReference type="AlphaFoldDB" id="A0A2N8PG97"/>
<keyword evidence="4" id="KW-0378">Hydrolase</keyword>
<dbReference type="InterPro" id="IPR023302">
    <property type="entry name" value="Pept_S9A_N"/>
</dbReference>
<evidence type="ECO:0000259" key="6">
    <source>
        <dbReference type="Pfam" id="PF00326"/>
    </source>
</evidence>
<organism evidence="8 9">
    <name type="scientific">Streptomyces noursei</name>
    <name type="common">Streptomyces albulus</name>
    <dbReference type="NCBI Taxonomy" id="1971"/>
    <lineage>
        <taxon>Bacteria</taxon>
        <taxon>Bacillati</taxon>
        <taxon>Actinomycetota</taxon>
        <taxon>Actinomycetes</taxon>
        <taxon>Kitasatosporales</taxon>
        <taxon>Streptomycetaceae</taxon>
        <taxon>Streptomyces</taxon>
    </lineage>
</organism>
<reference evidence="9" key="1">
    <citation type="submission" date="2015-09" db="EMBL/GenBank/DDBJ databases">
        <authorList>
            <person name="Graham D.E."/>
            <person name="Mahan K.M."/>
            <person name="Klingeman D.M."/>
            <person name="Fida T."/>
            <person name="Giannone R.J."/>
            <person name="Hettich R.L."/>
            <person name="Parry R.J."/>
            <person name="Spain J.C."/>
        </authorList>
    </citation>
    <scope>NUCLEOTIDE SEQUENCE [LARGE SCALE GENOMIC DNA]</scope>
    <source>
        <strain evidence="9">JCM 4701</strain>
    </source>
</reference>
<dbReference type="InterPro" id="IPR051167">
    <property type="entry name" value="Prolyl_oligopep/macrocyclase"/>
</dbReference>
<evidence type="ECO:0000256" key="2">
    <source>
        <dbReference type="ARBA" id="ARBA00011897"/>
    </source>
</evidence>
<dbReference type="SUPFAM" id="SSF50993">
    <property type="entry name" value="Peptidase/esterase 'gauge' domain"/>
    <property type="match status" value="1"/>
</dbReference>
<comment type="caution">
    <text evidence="8">The sequence shown here is derived from an EMBL/GenBank/DDBJ whole genome shotgun (WGS) entry which is preliminary data.</text>
</comment>
<dbReference type="Proteomes" id="UP000236047">
    <property type="component" value="Unassembled WGS sequence"/>
</dbReference>
<evidence type="ECO:0000256" key="5">
    <source>
        <dbReference type="ARBA" id="ARBA00022825"/>
    </source>
</evidence>
<dbReference type="Gene3D" id="2.130.10.120">
    <property type="entry name" value="Prolyl oligopeptidase, N-terminal domain"/>
    <property type="match status" value="1"/>
</dbReference>
<evidence type="ECO:0000256" key="4">
    <source>
        <dbReference type="ARBA" id="ARBA00022801"/>
    </source>
</evidence>
<keyword evidence="9" id="KW-1185">Reference proteome</keyword>
<dbReference type="PRINTS" id="PR00862">
    <property type="entry name" value="PROLIGOPTASE"/>
</dbReference>
<dbReference type="InterPro" id="IPR029058">
    <property type="entry name" value="AB_hydrolase_fold"/>
</dbReference>
<evidence type="ECO:0000313" key="9">
    <source>
        <dbReference type="Proteomes" id="UP000236047"/>
    </source>
</evidence>
<evidence type="ECO:0000256" key="1">
    <source>
        <dbReference type="ARBA" id="ARBA00001070"/>
    </source>
</evidence>
<sequence length="712" mass="77324">MPDRFRFPPTPTRPEFNEIGGIGFTDPYQWLEEDSGATLAWEAAQDRLARDLLHTDPLWSLALATARRFNASALHHRPPELHGRRWFVEHVPEGHALPVLDVADSPNVSTTSASARRVLDLAVETAGLPLHEPATMQWQPSPDGGLLAYQFSGPGRESLFRVRDVDSGEVLVDGLPEAGVYRVGWLPDGRRFFVVVIDGERPQRCPGLFQITLATSGARPTVCRQDLPSEFPARGVSVSADGRWALAHGPGRPYYVRDLTASDAEWRPFLPGSRSVFRGGIVGDEFIAVTDDGAPRGRVVALPLPGPGRDRSGWRELLPPGDTVLFSITPVGRELVLAELANGATRLRRISCQGTSLGEIPLPEPGMAWPGGGRDGGLVTPAGNGCTFAFSSLTRSPAAYRYDLATERLVPLSEPRAVVADAVTRSGTAHSADGTVIPYKIVARADVDLGTPQPLIISGYGALNIAWLPAYLFALPAAWVELGGVYVHAHLRGGGEFGTDWWRAARRDTKQRTFDDLHAVATDLIRHGHTTPGRLGVFGYSISALTAVVAVTQRPDLYRACVAALPVLDLLRCRRDPVTMADIVSVDFGDPDDPTDAAVLHRYSPYHQVRDAVDYPAVLLDCGSADRSCPAWHGRKMAARLQRATSARHPVLLRIRQAGHTVETSPDDALLREAEHLAFLIGELGLDVAHEEFPAGTRRMGKWARRNGTATP</sequence>
<feature type="domain" description="Peptidase S9A N-terminal" evidence="7">
    <location>
        <begin position="8"/>
        <end position="413"/>
    </location>
</feature>
<evidence type="ECO:0000313" key="8">
    <source>
        <dbReference type="EMBL" id="PNE40055.1"/>
    </source>
</evidence>
<feature type="domain" description="Peptidase S9 prolyl oligopeptidase catalytic" evidence="6">
    <location>
        <begin position="478"/>
        <end position="684"/>
    </location>
</feature>
<comment type="catalytic activity">
    <reaction evidence="1">
        <text>Hydrolysis of Pro-|-Xaa &gt;&gt; Ala-|-Xaa in oligopeptides.</text>
        <dbReference type="EC" id="3.4.21.26"/>
    </reaction>
</comment>
<dbReference type="InterPro" id="IPR001375">
    <property type="entry name" value="Peptidase_S9_cat"/>
</dbReference>
<evidence type="ECO:0000256" key="3">
    <source>
        <dbReference type="ARBA" id="ARBA00022670"/>
    </source>
</evidence>
<keyword evidence="3" id="KW-0645">Protease</keyword>
<name>A0A2N8PG97_STRNR</name>
<dbReference type="EC" id="3.4.21.26" evidence="2"/>